<dbReference type="InterPro" id="IPR012902">
    <property type="entry name" value="N_methyl_site"/>
</dbReference>
<protein>
    <submittedName>
        <fullName evidence="2">Prepilin-type N-terminal cleavage/methylation domain-containing protein</fullName>
    </submittedName>
</protein>
<dbReference type="OMA" id="SGEKCKF"/>
<dbReference type="EMBL" id="JADOEF010000001">
    <property type="protein sequence ID" value="MBF7809033.1"/>
    <property type="molecule type" value="Genomic_DNA"/>
</dbReference>
<dbReference type="AlphaFoldDB" id="A0A1S8RJ32"/>
<evidence type="ECO:0000313" key="3">
    <source>
        <dbReference type="EMBL" id="NRT91534.1"/>
    </source>
</evidence>
<dbReference type="Proteomes" id="UP000631418">
    <property type="component" value="Unassembled WGS sequence"/>
</dbReference>
<dbReference type="Pfam" id="PF07963">
    <property type="entry name" value="N_methyl"/>
    <property type="match status" value="1"/>
</dbReference>
<organism evidence="2 4">
    <name type="scientific">Clostridium beijerinckii</name>
    <name type="common">Clostridium MP</name>
    <dbReference type="NCBI Taxonomy" id="1520"/>
    <lineage>
        <taxon>Bacteria</taxon>
        <taxon>Bacillati</taxon>
        <taxon>Bacillota</taxon>
        <taxon>Clostridia</taxon>
        <taxon>Eubacteriales</taxon>
        <taxon>Clostridiaceae</taxon>
        <taxon>Clostridium</taxon>
    </lineage>
</organism>
<keyword evidence="1" id="KW-0472">Membrane</keyword>
<evidence type="ECO:0000313" key="2">
    <source>
        <dbReference type="EMBL" id="MBF7809033.1"/>
    </source>
</evidence>
<proteinExistence type="predicted"/>
<dbReference type="Proteomes" id="UP001193748">
    <property type="component" value="Unassembled WGS sequence"/>
</dbReference>
<reference evidence="3" key="1">
    <citation type="submission" date="2020-05" db="EMBL/GenBank/DDBJ databases">
        <authorList>
            <person name="Brown S."/>
            <person name="Huntemann M."/>
            <person name="Clum A."/>
            <person name="Spunde A."/>
            <person name="Palaniappan K."/>
            <person name="Ritter S."/>
            <person name="Mikhailova N."/>
            <person name="Chen I.-M."/>
            <person name="Stamatis D."/>
            <person name="Reddy T."/>
            <person name="O'Malley R."/>
            <person name="Daum C."/>
            <person name="Shapiro N."/>
            <person name="Ivanova N."/>
            <person name="Kyrpides N."/>
            <person name="Woyke T."/>
        </authorList>
    </citation>
    <scope>NUCLEOTIDE SEQUENCE</scope>
    <source>
        <strain evidence="3">DJ080</strain>
    </source>
</reference>
<dbReference type="RefSeq" id="WP_012060367.1">
    <property type="nucleotide sequence ID" value="NZ_CP053893.1"/>
</dbReference>
<comment type="caution">
    <text evidence="2">The sequence shown here is derived from an EMBL/GenBank/DDBJ whole genome shotgun (WGS) entry which is preliminary data.</text>
</comment>
<keyword evidence="1" id="KW-1133">Transmembrane helix</keyword>
<gene>
    <name evidence="3" type="ORF">B0H41_005213</name>
    <name evidence="2" type="ORF">IS491_10220</name>
</gene>
<name>A0A1S8RJ32_CLOBE</name>
<keyword evidence="1" id="KW-0812">Transmembrane</keyword>
<dbReference type="EMBL" id="JABSWW010000001">
    <property type="protein sequence ID" value="NRT91534.1"/>
    <property type="molecule type" value="Genomic_DNA"/>
</dbReference>
<reference evidence="2" key="2">
    <citation type="submission" date="2020-11" db="EMBL/GenBank/DDBJ databases">
        <authorList>
            <person name="Thieme N."/>
            <person name="Liebl W."/>
            <person name="Zverlov V."/>
        </authorList>
    </citation>
    <scope>NUCLEOTIDE SEQUENCE</scope>
    <source>
        <strain evidence="2">NT08</strain>
    </source>
</reference>
<reference evidence="3" key="3">
    <citation type="journal article" date="2022" name="Nat. Biotechnol.">
        <title>Carbon-negative production of acetone and isopropanol by gas fermentation at industrial pilot scale.</title>
        <authorList>
            <person name="Liew F.E."/>
            <person name="Nogle R."/>
            <person name="Abdalla T."/>
            <person name="Rasor B.J."/>
            <person name="Canter C."/>
            <person name="Jensen R.O."/>
            <person name="Wang L."/>
            <person name="Strutz J."/>
            <person name="Chirania P."/>
            <person name="De Tissera S."/>
            <person name="Mueller A.P."/>
            <person name="Ruan Z."/>
            <person name="Gao A."/>
            <person name="Tran L."/>
            <person name="Engle N.L."/>
            <person name="Bromley J.C."/>
            <person name="Daniell J."/>
            <person name="Conrado R."/>
            <person name="Tschaplinski T.J."/>
            <person name="Giannone R.J."/>
            <person name="Hettich R.L."/>
            <person name="Karim A.S."/>
            <person name="Simpson S.D."/>
            <person name="Brown S.D."/>
            <person name="Leang C."/>
            <person name="Jewett M.C."/>
            <person name="Kopke M."/>
        </authorList>
    </citation>
    <scope>NUCLEOTIDE SEQUENCE</scope>
    <source>
        <strain evidence="3">DJ080</strain>
    </source>
</reference>
<evidence type="ECO:0000256" key="1">
    <source>
        <dbReference type="SAM" id="Phobius"/>
    </source>
</evidence>
<feature type="transmembrane region" description="Helical" evidence="1">
    <location>
        <begin position="7"/>
        <end position="31"/>
    </location>
</feature>
<dbReference type="NCBIfam" id="TIGR02532">
    <property type="entry name" value="IV_pilin_GFxxxE"/>
    <property type="match status" value="1"/>
</dbReference>
<accession>A0A1S8RJ32</accession>
<sequence length="189" mass="20910">MNKRRTGFTLIEMIIVLALTVIILGIMGSIFTTGNKIFSDSDVKSTLQIGAQTVQEKISNIAMQANEVESADIVNGEVKNLMIKSYVEEDDGSVGERYWTITIKNSSNYKKDGKTLSIIESKDSDGSNIENDQEEIVKNIKSFTINYGGDISKANSIEFSIVLSKNQGTSTVDYPINFVTEFRNRGLES</sequence>
<evidence type="ECO:0000313" key="4">
    <source>
        <dbReference type="Proteomes" id="UP000631418"/>
    </source>
</evidence>